<accession>A0A2T2XD37</accession>
<dbReference type="EMBL" id="PXYW01000041">
    <property type="protein sequence ID" value="PSR32431.1"/>
    <property type="molecule type" value="Genomic_DNA"/>
</dbReference>
<gene>
    <name evidence="2" type="ORF">C7B46_14340</name>
</gene>
<dbReference type="Pfam" id="PF13360">
    <property type="entry name" value="PQQ_2"/>
    <property type="match status" value="2"/>
</dbReference>
<name>A0A2T2XD37_9FIRM</name>
<dbReference type="InterPro" id="IPR018391">
    <property type="entry name" value="PQQ_b-propeller_rpt"/>
</dbReference>
<dbReference type="AlphaFoldDB" id="A0A2T2XD37"/>
<dbReference type="Gene3D" id="2.130.10.10">
    <property type="entry name" value="YVTN repeat-like/Quinoprotein amine dehydrogenase"/>
    <property type="match status" value="1"/>
</dbReference>
<evidence type="ECO:0000313" key="2">
    <source>
        <dbReference type="EMBL" id="PSR32431.1"/>
    </source>
</evidence>
<proteinExistence type="predicted"/>
<dbReference type="Proteomes" id="UP000242972">
    <property type="component" value="Unassembled WGS sequence"/>
</dbReference>
<reference evidence="2 3" key="1">
    <citation type="journal article" date="2014" name="BMC Genomics">
        <title>Comparison of environmental and isolate Sulfobacillus genomes reveals diverse carbon, sulfur, nitrogen, and hydrogen metabolisms.</title>
        <authorList>
            <person name="Justice N.B."/>
            <person name="Norman A."/>
            <person name="Brown C.T."/>
            <person name="Singh A."/>
            <person name="Thomas B.C."/>
            <person name="Banfield J.F."/>
        </authorList>
    </citation>
    <scope>NUCLEOTIDE SEQUENCE [LARGE SCALE GENOMIC DNA]</scope>
    <source>
        <strain evidence="2">AMDSBA4</strain>
    </source>
</reference>
<dbReference type="Gene3D" id="2.40.128.630">
    <property type="match status" value="2"/>
</dbReference>
<evidence type="ECO:0000259" key="1">
    <source>
        <dbReference type="Pfam" id="PF13360"/>
    </source>
</evidence>
<dbReference type="InterPro" id="IPR002372">
    <property type="entry name" value="PQQ_rpt_dom"/>
</dbReference>
<dbReference type="SMART" id="SM00564">
    <property type="entry name" value="PQQ"/>
    <property type="match status" value="6"/>
</dbReference>
<evidence type="ECO:0000313" key="3">
    <source>
        <dbReference type="Proteomes" id="UP000242972"/>
    </source>
</evidence>
<organism evidence="2 3">
    <name type="scientific">Sulfobacillus benefaciens</name>
    <dbReference type="NCBI Taxonomy" id="453960"/>
    <lineage>
        <taxon>Bacteria</taxon>
        <taxon>Bacillati</taxon>
        <taxon>Bacillota</taxon>
        <taxon>Clostridia</taxon>
        <taxon>Eubacteriales</taxon>
        <taxon>Clostridiales Family XVII. Incertae Sedis</taxon>
        <taxon>Sulfobacillus</taxon>
    </lineage>
</organism>
<dbReference type="InterPro" id="IPR011047">
    <property type="entry name" value="Quinoprotein_ADH-like_sf"/>
</dbReference>
<dbReference type="PANTHER" id="PTHR34512:SF30">
    <property type="entry name" value="OUTER MEMBRANE PROTEIN ASSEMBLY FACTOR BAMB"/>
    <property type="match status" value="1"/>
</dbReference>
<dbReference type="InterPro" id="IPR015943">
    <property type="entry name" value="WD40/YVTN_repeat-like_dom_sf"/>
</dbReference>
<dbReference type="PANTHER" id="PTHR34512">
    <property type="entry name" value="CELL SURFACE PROTEIN"/>
    <property type="match status" value="1"/>
</dbReference>
<comment type="caution">
    <text evidence="2">The sequence shown here is derived from an EMBL/GenBank/DDBJ whole genome shotgun (WGS) entry which is preliminary data.</text>
</comment>
<feature type="domain" description="Pyrrolo-quinoline quinone repeat" evidence="1">
    <location>
        <begin position="308"/>
        <end position="434"/>
    </location>
</feature>
<feature type="domain" description="Pyrrolo-quinoline quinone repeat" evidence="1">
    <location>
        <begin position="68"/>
        <end position="228"/>
    </location>
</feature>
<protein>
    <recommendedName>
        <fullName evidence="1">Pyrrolo-quinoline quinone repeat domain-containing protein</fullName>
    </recommendedName>
</protein>
<sequence length="441" mass="46900">MQRVLRHWQAMLAIVAAAVMVVVWGTETLARNVAVASTHVGPAKFAEYAMNDSNNAVYETPAVAHWRTQWTFKAPVPIQQASVANGVVYASSDGGIFPGQPVRGYIYALGAKTGRLLWRQTLNNMSMTTPIVGDGLVFVGSGSGGFTAANFAKEDNLNAQHIIRGVGLSGIYALNEQTGQVVWEYLTRGEDMPTFVLKGNTLLVANGDGKVYSFDARNGKKEWAVSIGSYVSMSSPTYANGVLYVSGAHPYDLYAIDVATHKILWKAPIPGVFAGTDDCSLAFANNRIYVLGTIGSWAKPSSVAFAFTTSGALAWEKNLGPGTLPLNIEAAAPVAVGSTVYFGSMVTNAEYALNAATGAVKWSFHASGPISEAPALLANRLYFGDSTGTFYVLNASSGHMIAAKTMSGSMFAADYPVIVGQTLYQPDDNGEIFAWPLSQVK</sequence>
<dbReference type="SUPFAM" id="SSF50998">
    <property type="entry name" value="Quinoprotein alcohol dehydrogenase-like"/>
    <property type="match status" value="1"/>
</dbReference>